<protein>
    <submittedName>
        <fullName evidence="3">CS domain-containing protein</fullName>
    </submittedName>
</protein>
<keyword evidence="2" id="KW-1185">Reference proteome</keyword>
<reference evidence="3" key="1">
    <citation type="submission" date="2017-02" db="UniProtKB">
        <authorList>
            <consortium name="WormBaseParasite"/>
        </authorList>
    </citation>
    <scope>IDENTIFICATION</scope>
</reference>
<dbReference type="WBParaSite" id="BPAG_0000736501-mRNA-1">
    <property type="protein sequence ID" value="BPAG_0000736501-mRNA-1"/>
    <property type="gene ID" value="BPAG_0000736501"/>
</dbReference>
<gene>
    <name evidence="1" type="ORF">BPAG_LOCUS7328</name>
</gene>
<dbReference type="STRING" id="6280.A0A0N4TGM7"/>
<sequence>MYGKFSEQDNNGFAFLVQISNIEMDISLDNSVYQTDRGAVLLINIDFKLFCFLYCFNRLLLKFSSVDYDYPTKDVFKIYSSQEEDSMGSPVISRAVQYSTPMENEVQRISVQPKEVERTKIIENHDDSLKNGRYDNGSI</sequence>
<evidence type="ECO:0000313" key="3">
    <source>
        <dbReference type="WBParaSite" id="BPAG_0000736501-mRNA-1"/>
    </source>
</evidence>
<evidence type="ECO:0000313" key="2">
    <source>
        <dbReference type="Proteomes" id="UP000278627"/>
    </source>
</evidence>
<organism evidence="3">
    <name type="scientific">Brugia pahangi</name>
    <name type="common">Filarial nematode worm</name>
    <dbReference type="NCBI Taxonomy" id="6280"/>
    <lineage>
        <taxon>Eukaryota</taxon>
        <taxon>Metazoa</taxon>
        <taxon>Ecdysozoa</taxon>
        <taxon>Nematoda</taxon>
        <taxon>Chromadorea</taxon>
        <taxon>Rhabditida</taxon>
        <taxon>Spirurina</taxon>
        <taxon>Spiruromorpha</taxon>
        <taxon>Filarioidea</taxon>
        <taxon>Onchocercidae</taxon>
        <taxon>Brugia</taxon>
    </lineage>
</organism>
<accession>A0A0N4TGM7</accession>
<dbReference type="EMBL" id="UZAD01008135">
    <property type="protein sequence ID" value="VDN88514.1"/>
    <property type="molecule type" value="Genomic_DNA"/>
</dbReference>
<dbReference type="AlphaFoldDB" id="A0A0N4TGM7"/>
<reference evidence="1 2" key="2">
    <citation type="submission" date="2018-11" db="EMBL/GenBank/DDBJ databases">
        <authorList>
            <consortium name="Pathogen Informatics"/>
        </authorList>
    </citation>
    <scope>NUCLEOTIDE SEQUENCE [LARGE SCALE GENOMIC DNA]</scope>
</reference>
<name>A0A0N4TGM7_BRUPA</name>
<proteinExistence type="predicted"/>
<evidence type="ECO:0000313" key="1">
    <source>
        <dbReference type="EMBL" id="VDN88514.1"/>
    </source>
</evidence>
<dbReference type="Proteomes" id="UP000278627">
    <property type="component" value="Unassembled WGS sequence"/>
</dbReference>